<name>U5D0A0_AMBTC</name>
<evidence type="ECO:0000313" key="4">
    <source>
        <dbReference type="Proteomes" id="UP000017836"/>
    </source>
</evidence>
<protein>
    <recommendedName>
        <fullName evidence="2">Nucleotide-diphospho-sugar transferase domain-containing protein</fullName>
    </recommendedName>
</protein>
<organism evidence="3 4">
    <name type="scientific">Amborella trichopoda</name>
    <dbReference type="NCBI Taxonomy" id="13333"/>
    <lineage>
        <taxon>Eukaryota</taxon>
        <taxon>Viridiplantae</taxon>
        <taxon>Streptophyta</taxon>
        <taxon>Embryophyta</taxon>
        <taxon>Tracheophyta</taxon>
        <taxon>Spermatophyta</taxon>
        <taxon>Magnoliopsida</taxon>
        <taxon>Amborellales</taxon>
        <taxon>Amborellaceae</taxon>
        <taxon>Amborella</taxon>
    </lineage>
</organism>
<gene>
    <name evidence="3" type="ORF">AMTR_s00048p00206850</name>
</gene>
<dbReference type="Gramene" id="ERN15660">
    <property type="protein sequence ID" value="ERN15660"/>
    <property type="gene ID" value="AMTR_s00048p00206850"/>
</dbReference>
<keyword evidence="1" id="KW-1133">Transmembrane helix</keyword>
<evidence type="ECO:0000259" key="2">
    <source>
        <dbReference type="Pfam" id="PF03407"/>
    </source>
</evidence>
<dbReference type="KEGG" id="atr:18443952"/>
<dbReference type="EMBL" id="KI392502">
    <property type="protein sequence ID" value="ERN15660.1"/>
    <property type="molecule type" value="Genomic_DNA"/>
</dbReference>
<feature type="domain" description="Nucleotide-diphospho-sugar transferase" evidence="2">
    <location>
        <begin position="239"/>
        <end position="437"/>
    </location>
</feature>
<sequence length="471" mass="53236">MKSSRINQTYNLRDVYTVLLWVGILVFALGTILSQYFSTFNQFTSEAGKLGKPTGNFSTEVSVQNISGDTMLKNELPSEAIDIDTPVIRPHNLNQTIEPLVLAPVVASNESEGSESKDSHGKGAGMVLPLIASTTAKNNPVTDASAPYAKDPALAPSFLLDKKEFLSYQINISSPAPAPSLVRKQETKVLDKLDTVLERTADKNKTVIITALNGAWAEENTMIDLFLESFHIGEGTEILLNHLLIVALDAKAYKRCLKIHHNCYTLRTRGIDFTAEKVYMSEDYLKMMWRRLGFLGDILRRGYSFVFSDADIMWLRNPFWRFSPDADIQIASDMFNGNPEDVSNLPNGGFKFVRSNERTIAFYKYWYMSRYLYPGENEQTVLNIVKMKSSFGRRNMKFLFMDTKYFGGYCERSQYLADVYTMHANCCKGLRAKLVDLRVTLDEWKAYKSNFTEGASWSPPKACPLSWSVPP</sequence>
<dbReference type="PANTHER" id="PTHR46038">
    <property type="entry name" value="EXPRESSED PROTEIN-RELATED"/>
    <property type="match status" value="1"/>
</dbReference>
<dbReference type="Proteomes" id="UP000017836">
    <property type="component" value="Unassembled WGS sequence"/>
</dbReference>
<dbReference type="InterPro" id="IPR044821">
    <property type="entry name" value="At1g28695/At4g15970-like"/>
</dbReference>
<keyword evidence="1" id="KW-0472">Membrane</keyword>
<feature type="transmembrane region" description="Helical" evidence="1">
    <location>
        <begin position="15"/>
        <end position="37"/>
    </location>
</feature>
<keyword evidence="1" id="KW-0812">Transmembrane</keyword>
<dbReference type="AlphaFoldDB" id="U5D0A0"/>
<dbReference type="OrthoDB" id="1929252at2759"/>
<proteinExistence type="predicted"/>
<evidence type="ECO:0000313" key="3">
    <source>
        <dbReference type="EMBL" id="ERN15660.1"/>
    </source>
</evidence>
<dbReference type="HOGENOM" id="CLU_580547_0_0_1"/>
<accession>U5D0A0</accession>
<reference evidence="4" key="1">
    <citation type="journal article" date="2013" name="Science">
        <title>The Amborella genome and the evolution of flowering plants.</title>
        <authorList>
            <consortium name="Amborella Genome Project"/>
        </authorList>
    </citation>
    <scope>NUCLEOTIDE SEQUENCE [LARGE SCALE GENOMIC DNA]</scope>
</reference>
<keyword evidence="4" id="KW-1185">Reference proteome</keyword>
<evidence type="ECO:0000256" key="1">
    <source>
        <dbReference type="SAM" id="Phobius"/>
    </source>
</evidence>
<dbReference type="Pfam" id="PF03407">
    <property type="entry name" value="Nucleotid_trans"/>
    <property type="match status" value="1"/>
</dbReference>
<dbReference type="PANTHER" id="PTHR46038:SF38">
    <property type="entry name" value="GLYCOSYLTRANSFERASE-RELATED"/>
    <property type="match status" value="1"/>
</dbReference>
<dbReference type="InterPro" id="IPR005069">
    <property type="entry name" value="Nucl-diP-sugar_transferase"/>
</dbReference>